<keyword evidence="2" id="KW-1185">Reference proteome</keyword>
<dbReference type="AlphaFoldDB" id="A0A6P1E7B7"/>
<name>A0A6P1E7B7_9GAMM</name>
<dbReference type="Proteomes" id="UP000471640">
    <property type="component" value="Unassembled WGS sequence"/>
</dbReference>
<gene>
    <name evidence="1" type="ORF">G3480_24545</name>
</gene>
<proteinExistence type="predicted"/>
<organism evidence="1 2">
    <name type="scientific">Thiorhodococcus mannitoliphagus</name>
    <dbReference type="NCBI Taxonomy" id="329406"/>
    <lineage>
        <taxon>Bacteria</taxon>
        <taxon>Pseudomonadati</taxon>
        <taxon>Pseudomonadota</taxon>
        <taxon>Gammaproteobacteria</taxon>
        <taxon>Chromatiales</taxon>
        <taxon>Chromatiaceae</taxon>
        <taxon>Thiorhodococcus</taxon>
    </lineage>
</organism>
<dbReference type="EMBL" id="JAAIJR010000200">
    <property type="protein sequence ID" value="NEX23425.1"/>
    <property type="molecule type" value="Genomic_DNA"/>
</dbReference>
<evidence type="ECO:0000313" key="1">
    <source>
        <dbReference type="EMBL" id="NEX23425.1"/>
    </source>
</evidence>
<reference evidence="1 2" key="2">
    <citation type="submission" date="2020-02" db="EMBL/GenBank/DDBJ databases">
        <title>Genome sequences of Thiorhodococcus mannitoliphagus and Thiorhodococcus minor, purple sulfur photosynthetic bacteria in the gammaproteobacterial family, Chromatiaceae.</title>
        <authorList>
            <person name="Aviles F.A."/>
            <person name="Meyer T.E."/>
            <person name="Kyndt J.A."/>
        </authorList>
    </citation>
    <scope>NUCLEOTIDE SEQUENCE [LARGE SCALE GENOMIC DNA]</scope>
    <source>
        <strain evidence="1 2">DSM 18266</strain>
    </source>
</reference>
<comment type="caution">
    <text evidence="1">The sequence shown here is derived from an EMBL/GenBank/DDBJ whole genome shotgun (WGS) entry which is preliminary data.</text>
</comment>
<dbReference type="RefSeq" id="WP_164656855.1">
    <property type="nucleotide sequence ID" value="NZ_JAAIJR010000200.1"/>
</dbReference>
<sequence length="51" mass="5700">MSHDQYFKNLILDYPHAALAFFAAAEAADLGDDVRILPARQEQLAAQIRIT</sequence>
<accession>A0A6P1E7B7</accession>
<evidence type="ECO:0000313" key="2">
    <source>
        <dbReference type="Proteomes" id="UP000471640"/>
    </source>
</evidence>
<reference evidence="2" key="1">
    <citation type="journal article" date="2020" name="Microbiol. Resour. Announc.">
        <title>Draft Genome Sequences of Thiorhodococcus mannitoliphagus and Thiorhodococcus minor, Purple Sulfur Photosynthetic Bacteria in the Gammaproteobacterial Family Chromatiaceae.</title>
        <authorList>
            <person name="Aviles F.A."/>
            <person name="Meyer T.E."/>
            <person name="Kyndt J.A."/>
        </authorList>
    </citation>
    <scope>NUCLEOTIDE SEQUENCE [LARGE SCALE GENOMIC DNA]</scope>
    <source>
        <strain evidence="2">DSM 18266</strain>
    </source>
</reference>
<protein>
    <submittedName>
        <fullName evidence="1">Uncharacterized protein</fullName>
    </submittedName>
</protein>